<evidence type="ECO:0000256" key="12">
    <source>
        <dbReference type="SAM" id="MobiDB-lite"/>
    </source>
</evidence>
<dbReference type="EMBL" id="JAPFFF010000005">
    <property type="protein sequence ID" value="KAK8890426.1"/>
    <property type="molecule type" value="Genomic_DNA"/>
</dbReference>
<keyword evidence="7 9" id="KW-0472">Membrane</keyword>
<feature type="coiled-coil region" evidence="11">
    <location>
        <begin position="137"/>
        <end position="174"/>
    </location>
</feature>
<proteinExistence type="inferred from homology"/>
<evidence type="ECO:0000256" key="8">
    <source>
        <dbReference type="ARBA" id="ARBA00023329"/>
    </source>
</evidence>
<evidence type="ECO:0000256" key="9">
    <source>
        <dbReference type="RuleBase" id="RU364018"/>
    </source>
</evidence>
<comment type="caution">
    <text evidence="14">The sequence shown here is derived from an EMBL/GenBank/DDBJ whole genome shotgun (WGS) entry which is preliminary data.</text>
</comment>
<keyword evidence="11" id="KW-0175">Coiled coil</keyword>
<reference evidence="14 15" key="1">
    <citation type="submission" date="2024-04" db="EMBL/GenBank/DDBJ databases">
        <title>Tritrichomonas musculus Genome.</title>
        <authorList>
            <person name="Alves-Ferreira E."/>
            <person name="Grigg M."/>
            <person name="Lorenzi H."/>
            <person name="Galac M."/>
        </authorList>
    </citation>
    <scope>NUCLEOTIDE SEQUENCE [LARGE SCALE GENOMIC DNA]</scope>
    <source>
        <strain evidence="14 15">EAF2021</strain>
    </source>
</reference>
<gene>
    <name evidence="14" type="ORF">M9Y10_035202</name>
</gene>
<evidence type="ECO:0000256" key="10">
    <source>
        <dbReference type="RuleBase" id="RU366052"/>
    </source>
</evidence>
<comment type="similarity">
    <text evidence="1 9">Belongs to the adaptor complexes medium subunit family. Delta-COP subfamily.</text>
</comment>
<dbReference type="SUPFAM" id="SSF64356">
    <property type="entry name" value="SNARE-like"/>
    <property type="match status" value="1"/>
</dbReference>
<evidence type="ECO:0000256" key="4">
    <source>
        <dbReference type="ARBA" id="ARBA00022892"/>
    </source>
</evidence>
<dbReference type="Pfam" id="PF00928">
    <property type="entry name" value="Adap_comp_sub"/>
    <property type="match status" value="1"/>
</dbReference>
<dbReference type="InterPro" id="IPR011012">
    <property type="entry name" value="Longin-like_dom_sf"/>
</dbReference>
<evidence type="ECO:0000256" key="11">
    <source>
        <dbReference type="SAM" id="Coils"/>
    </source>
</evidence>
<keyword evidence="4 9" id="KW-0931">ER-Golgi transport</keyword>
<dbReference type="InterPro" id="IPR027059">
    <property type="entry name" value="Coatomer_dsu"/>
</dbReference>
<feature type="domain" description="MHD" evidence="13">
    <location>
        <begin position="272"/>
        <end position="520"/>
    </location>
</feature>
<dbReference type="SUPFAM" id="SSF49447">
    <property type="entry name" value="Second domain of Mu2 adaptin subunit (ap50) of ap2 adaptor"/>
    <property type="match status" value="1"/>
</dbReference>
<evidence type="ECO:0000313" key="14">
    <source>
        <dbReference type="EMBL" id="KAK8890426.1"/>
    </source>
</evidence>
<dbReference type="InterPro" id="IPR022775">
    <property type="entry name" value="AP_mu_sigma_su"/>
</dbReference>
<dbReference type="Pfam" id="PF01217">
    <property type="entry name" value="Clat_adaptor_s"/>
    <property type="match status" value="1"/>
</dbReference>
<organism evidence="14 15">
    <name type="scientific">Tritrichomonas musculus</name>
    <dbReference type="NCBI Taxonomy" id="1915356"/>
    <lineage>
        <taxon>Eukaryota</taxon>
        <taxon>Metamonada</taxon>
        <taxon>Parabasalia</taxon>
        <taxon>Tritrichomonadida</taxon>
        <taxon>Tritrichomonadidae</taxon>
        <taxon>Tritrichomonas</taxon>
    </lineage>
</organism>
<evidence type="ECO:0000256" key="5">
    <source>
        <dbReference type="ARBA" id="ARBA00022927"/>
    </source>
</evidence>
<evidence type="ECO:0000256" key="2">
    <source>
        <dbReference type="ARBA" id="ARBA00022448"/>
    </source>
</evidence>
<evidence type="ECO:0000256" key="7">
    <source>
        <dbReference type="ARBA" id="ARBA00023136"/>
    </source>
</evidence>
<accession>A0ABR2KH30</accession>
<keyword evidence="8 9" id="KW-0968">Cytoplasmic vesicle</keyword>
<dbReference type="PROSITE" id="PS51072">
    <property type="entry name" value="MHD"/>
    <property type="match status" value="1"/>
</dbReference>
<comment type="subunit">
    <text evidence="9">Oligomeric complex that consists of at least the alpha, beta, beta', gamma, delta, epsilon and zeta subunits.</text>
</comment>
<comment type="function">
    <text evidence="9">The coatomer is a cytosolic protein complex that binds to dilysine motifs and reversibly associates with Golgi non-clathrin-coated vesicles, which further mediate biosynthetic protein transport from the ER, via the Golgi up to the trans Golgi network. Coatomer complex is required for budding from Golgi membranes, and is essential for the retrograde Golgi-to-ER transport of dilysine-tagged proteins.</text>
</comment>
<evidence type="ECO:0000256" key="6">
    <source>
        <dbReference type="ARBA" id="ARBA00023034"/>
    </source>
</evidence>
<dbReference type="Gene3D" id="3.30.450.60">
    <property type="match status" value="1"/>
</dbReference>
<protein>
    <recommendedName>
        <fullName evidence="9">Coatomer subunit delta</fullName>
    </recommendedName>
</protein>
<dbReference type="Gene3D" id="2.60.40.1170">
    <property type="entry name" value="Mu homology domain, subdomain B"/>
    <property type="match status" value="1"/>
</dbReference>
<feature type="region of interest" description="Disordered" evidence="12">
    <location>
        <begin position="250"/>
        <end position="269"/>
    </location>
</feature>
<keyword evidence="6 9" id="KW-0333">Golgi apparatus</keyword>
<evidence type="ECO:0000313" key="15">
    <source>
        <dbReference type="Proteomes" id="UP001470230"/>
    </source>
</evidence>
<feature type="compositionally biased region" description="Polar residues" evidence="12">
    <location>
        <begin position="205"/>
        <end position="239"/>
    </location>
</feature>
<dbReference type="PANTHER" id="PTHR10121:SF0">
    <property type="entry name" value="COATOMER SUBUNIT DELTA"/>
    <property type="match status" value="1"/>
</dbReference>
<evidence type="ECO:0000256" key="1">
    <source>
        <dbReference type="ARBA" id="ARBA00010516"/>
    </source>
</evidence>
<feature type="region of interest" description="Disordered" evidence="12">
    <location>
        <begin position="490"/>
        <end position="512"/>
    </location>
</feature>
<sequence>MIYTIAIINHSGKLILARQFTHEDKNQIEGQLSVFPKLVQFSGHAYIDTESVRFVYQDINDLYIVLVVSKDSNIVSDLDSLSFLVDVTRFVAGDINEEKIIKSGLDLIFAYDECVFDGFRQNFSAATISEFLKMDSMEEAEANRIRAEKEARAAAEMKRRVTELEEQRQTTKSSFIPSFVQNSLNNFQQSSNNFNNASIYQPTTVITEDSDQNISSRPSRPSNKGMSLSRSFGSKQKAQQVMAEEGLESNNFLHSKTSNSNADDDAQSNNSSNDFCIALHEKFTAVLSRLDAVREIGVEGRLIASYNRKLSAIISIDNNVLPKNYRYKVMQQPKGRLWQDSCQLIYDNNGPKYGPSSDVTLLCWRMTSTNRDDLPINVSCWIQQGKSQSVFSCDVELKKDKFVVESIEIIIPLAEPRGVNVSSSSGEVEIFERDQYLKWNIEGFEDNNNHAELEFSVPACEDDSFYPISINFRASSTICDVEVTGIEPYNEEEKRGKDNDDDNLISSSPEKVQMPKLEVKKICKTNKFEIE</sequence>
<name>A0ABR2KH30_9EUKA</name>
<comment type="subcellular location">
    <subcellularLocation>
        <location evidence="9 10">Cytoplasm</location>
    </subcellularLocation>
    <subcellularLocation>
        <location evidence="9 10">Cytoplasmic vesicle</location>
        <location evidence="9 10">COPI-coated vesicle membrane</location>
        <topology evidence="9 10">Peripheral membrane protein</topology>
        <orientation evidence="9 10">Cytoplasmic side</orientation>
    </subcellularLocation>
    <subcellularLocation>
        <location evidence="9 10">Golgi apparatus membrane</location>
        <topology evidence="9 10">Peripheral membrane protein</topology>
        <orientation evidence="9 10">Cytoplasmic side</orientation>
    </subcellularLocation>
</comment>
<dbReference type="PANTHER" id="PTHR10121">
    <property type="entry name" value="COATOMER SUBUNIT DELTA"/>
    <property type="match status" value="1"/>
</dbReference>
<evidence type="ECO:0000259" key="13">
    <source>
        <dbReference type="PROSITE" id="PS51072"/>
    </source>
</evidence>
<dbReference type="InterPro" id="IPR036168">
    <property type="entry name" value="AP2_Mu_C_sf"/>
</dbReference>
<dbReference type="InterPro" id="IPR028565">
    <property type="entry name" value="MHD"/>
</dbReference>
<evidence type="ECO:0000256" key="3">
    <source>
        <dbReference type="ARBA" id="ARBA00022490"/>
    </source>
</evidence>
<dbReference type="CDD" id="cd14830">
    <property type="entry name" value="Delta_COP_N"/>
    <property type="match status" value="1"/>
</dbReference>
<dbReference type="Proteomes" id="UP001470230">
    <property type="component" value="Unassembled WGS sequence"/>
</dbReference>
<keyword evidence="5 9" id="KW-0653">Protein transport</keyword>
<feature type="region of interest" description="Disordered" evidence="12">
    <location>
        <begin position="205"/>
        <end position="243"/>
    </location>
</feature>
<keyword evidence="2 9" id="KW-0813">Transport</keyword>
<keyword evidence="3 9" id="KW-0963">Cytoplasm</keyword>
<keyword evidence="15" id="KW-1185">Reference proteome</keyword>